<dbReference type="PANTHER" id="PTHR46677:SF1">
    <property type="entry name" value="SMC5-SMC6 COMPLEX LOCALIZATION FACTOR PROTEIN 1"/>
    <property type="match status" value="1"/>
</dbReference>
<dbReference type="AlphaFoldDB" id="A0A7J5YE36"/>
<dbReference type="GO" id="GO:0035861">
    <property type="term" value="C:site of double-strand break"/>
    <property type="evidence" value="ECO:0007669"/>
    <property type="project" value="TreeGrafter"/>
</dbReference>
<accession>A0A7J5YE36</accession>
<dbReference type="Proteomes" id="UP000518266">
    <property type="component" value="Unassembled WGS sequence"/>
</dbReference>
<feature type="region of interest" description="Disordered" evidence="1">
    <location>
        <begin position="158"/>
        <end position="243"/>
    </location>
</feature>
<feature type="compositionally biased region" description="Basic residues" evidence="1">
    <location>
        <begin position="23"/>
        <end position="33"/>
    </location>
</feature>
<feature type="compositionally biased region" description="Basic and acidic residues" evidence="1">
    <location>
        <begin position="198"/>
        <end position="243"/>
    </location>
</feature>
<reference evidence="2 3" key="1">
    <citation type="submission" date="2020-03" db="EMBL/GenBank/DDBJ databases">
        <title>Dissostichus mawsoni Genome sequencing and assembly.</title>
        <authorList>
            <person name="Park H."/>
        </authorList>
    </citation>
    <scope>NUCLEOTIDE SEQUENCE [LARGE SCALE GENOMIC DNA]</scope>
    <source>
        <strain evidence="2">DM0001</strain>
        <tissue evidence="2">Muscle</tissue>
    </source>
</reference>
<feature type="compositionally biased region" description="Basic residues" evidence="1">
    <location>
        <begin position="51"/>
        <end position="61"/>
    </location>
</feature>
<dbReference type="OrthoDB" id="273147at2759"/>
<gene>
    <name evidence="2" type="ORF">F7725_020752</name>
</gene>
<feature type="region of interest" description="Disordered" evidence="1">
    <location>
        <begin position="1"/>
        <end position="138"/>
    </location>
</feature>
<dbReference type="GO" id="GO:2000781">
    <property type="term" value="P:positive regulation of double-strand break repair"/>
    <property type="evidence" value="ECO:0007669"/>
    <property type="project" value="InterPro"/>
</dbReference>
<dbReference type="EMBL" id="JAAKFY010000013">
    <property type="protein sequence ID" value="KAF3847724.1"/>
    <property type="molecule type" value="Genomic_DNA"/>
</dbReference>
<dbReference type="PANTHER" id="PTHR46677">
    <property type="entry name" value="SMC5-SMC6 COMPLEX LOCALIZATION FACTOR PROTEIN 1"/>
    <property type="match status" value="1"/>
</dbReference>
<feature type="compositionally biased region" description="Basic and acidic residues" evidence="1">
    <location>
        <begin position="13"/>
        <end position="22"/>
    </location>
</feature>
<protein>
    <submittedName>
        <fullName evidence="2">Uncharacterized protein</fullName>
    </submittedName>
</protein>
<sequence>MPADRQPASMGRRSSDSEDDSRSRRKKKQRRRSSSSSSSSSSSNSKVVSSRSRKSTRLNRSRSRDKDKDRRHTPSPLGQSRVEHGSSSHSDLMCTQAHKDNVASHHCGITGTSLGKPPPPSPLTLAKPSSLHPTPLHPSILQAHNTLVHSLGSNLAVESALSHSRQRRSRSKSGSRSRRVTQSRKRSSSRTRRKSRSHSRERDRSRRKGREREREKEKERERDRDRGRDREDKNKDKSKDKAVKKGCHLAEDFTIMCIDVNKDNLLDLLSVLVEFWCQQHFKLNQTLVEKGLKDLAEHFAVISQDVSPVVLAELVVRITSTRLKLTAYSGVFAAEMDSVGDEPIYFKKMVLSYLPALGNLAQCPSGARLRTGPTPHSGASQGAGCSADCSPVIETSLEKENVPKGLNRRATMAALRVWRFCYNTALHQYLITRCESVLCMTPC</sequence>
<evidence type="ECO:0000313" key="3">
    <source>
        <dbReference type="Proteomes" id="UP000518266"/>
    </source>
</evidence>
<feature type="compositionally biased region" description="Low complexity" evidence="1">
    <location>
        <begin position="34"/>
        <end position="50"/>
    </location>
</feature>
<proteinExistence type="predicted"/>
<keyword evidence="3" id="KW-1185">Reference proteome</keyword>
<dbReference type="InterPro" id="IPR042479">
    <property type="entry name" value="Slf1"/>
</dbReference>
<dbReference type="GO" id="GO:0006974">
    <property type="term" value="P:DNA damage response"/>
    <property type="evidence" value="ECO:0007669"/>
    <property type="project" value="TreeGrafter"/>
</dbReference>
<organism evidence="2 3">
    <name type="scientific">Dissostichus mawsoni</name>
    <name type="common">Antarctic cod</name>
    <dbReference type="NCBI Taxonomy" id="36200"/>
    <lineage>
        <taxon>Eukaryota</taxon>
        <taxon>Metazoa</taxon>
        <taxon>Chordata</taxon>
        <taxon>Craniata</taxon>
        <taxon>Vertebrata</taxon>
        <taxon>Euteleostomi</taxon>
        <taxon>Actinopterygii</taxon>
        <taxon>Neopterygii</taxon>
        <taxon>Teleostei</taxon>
        <taxon>Neoteleostei</taxon>
        <taxon>Acanthomorphata</taxon>
        <taxon>Eupercaria</taxon>
        <taxon>Perciformes</taxon>
        <taxon>Notothenioidei</taxon>
        <taxon>Nototheniidae</taxon>
        <taxon>Dissostichus</taxon>
    </lineage>
</organism>
<feature type="compositionally biased region" description="Basic and acidic residues" evidence="1">
    <location>
        <begin position="62"/>
        <end position="72"/>
    </location>
</feature>
<feature type="compositionally biased region" description="Low complexity" evidence="1">
    <location>
        <begin position="123"/>
        <end position="138"/>
    </location>
</feature>
<evidence type="ECO:0000256" key="1">
    <source>
        <dbReference type="SAM" id="MobiDB-lite"/>
    </source>
</evidence>
<feature type="compositionally biased region" description="Basic residues" evidence="1">
    <location>
        <begin position="164"/>
        <end position="197"/>
    </location>
</feature>
<comment type="caution">
    <text evidence="2">The sequence shown here is derived from an EMBL/GenBank/DDBJ whole genome shotgun (WGS) entry which is preliminary data.</text>
</comment>
<dbReference type="GO" id="GO:0005634">
    <property type="term" value="C:nucleus"/>
    <property type="evidence" value="ECO:0007669"/>
    <property type="project" value="TreeGrafter"/>
</dbReference>
<evidence type="ECO:0000313" key="2">
    <source>
        <dbReference type="EMBL" id="KAF3847724.1"/>
    </source>
</evidence>
<name>A0A7J5YE36_DISMA</name>
<dbReference type="GO" id="GO:1990166">
    <property type="term" value="P:protein localization to site of double-strand break"/>
    <property type="evidence" value="ECO:0007669"/>
    <property type="project" value="TreeGrafter"/>
</dbReference>